<organism evidence="2 3">
    <name type="scientific">Saguinus oedipus</name>
    <name type="common">Cotton-top tamarin</name>
    <name type="synonym">Oedipomidas oedipus</name>
    <dbReference type="NCBI Taxonomy" id="9490"/>
    <lineage>
        <taxon>Eukaryota</taxon>
        <taxon>Metazoa</taxon>
        <taxon>Chordata</taxon>
        <taxon>Craniata</taxon>
        <taxon>Vertebrata</taxon>
        <taxon>Euteleostomi</taxon>
        <taxon>Mammalia</taxon>
        <taxon>Eutheria</taxon>
        <taxon>Euarchontoglires</taxon>
        <taxon>Primates</taxon>
        <taxon>Haplorrhini</taxon>
        <taxon>Platyrrhini</taxon>
        <taxon>Cebidae</taxon>
        <taxon>Callitrichinae</taxon>
        <taxon>Saguinus</taxon>
    </lineage>
</organism>
<dbReference type="Proteomes" id="UP001266305">
    <property type="component" value="Unassembled WGS sequence"/>
</dbReference>
<sequence>MGNILCCCVCPKVSSESDQDEGSGCPPESKICEAAAEDTTAAAPMAAAIAPAKLTVEAGEGLPVCDICDGEMPEDRALESDPSDDPEAEKSPADAQEIEENSCRNHHKMVLEEYRMSDPTWKTIFRFIHSLFYAKRVYINRLIKSANINICPNTWRRIILGAFLAAIDVENNVAELSKELCKLFERMSADHM</sequence>
<name>A0ABQ9UMG0_SAGOE</name>
<comment type="caution">
    <text evidence="2">The sequence shown here is derived from an EMBL/GenBank/DDBJ whole genome shotgun (WGS) entry which is preliminary data.</text>
</comment>
<evidence type="ECO:0000256" key="1">
    <source>
        <dbReference type="SAM" id="MobiDB-lite"/>
    </source>
</evidence>
<evidence type="ECO:0000313" key="3">
    <source>
        <dbReference type="Proteomes" id="UP001266305"/>
    </source>
</evidence>
<accession>A0ABQ9UMG0</accession>
<keyword evidence="3" id="KW-1185">Reference proteome</keyword>
<dbReference type="EMBL" id="JASSZA010000011">
    <property type="protein sequence ID" value="KAK2098224.1"/>
    <property type="molecule type" value="Genomic_DNA"/>
</dbReference>
<proteinExistence type="predicted"/>
<reference evidence="2 3" key="1">
    <citation type="submission" date="2023-05" db="EMBL/GenBank/DDBJ databases">
        <title>B98-5 Cell Line De Novo Hybrid Assembly: An Optical Mapping Approach.</title>
        <authorList>
            <person name="Kananen K."/>
            <person name="Auerbach J.A."/>
            <person name="Kautto E."/>
            <person name="Blachly J.S."/>
        </authorList>
    </citation>
    <scope>NUCLEOTIDE SEQUENCE [LARGE SCALE GENOMIC DNA]</scope>
    <source>
        <strain evidence="2">B95-8</strain>
        <tissue evidence="2">Cell line</tissue>
    </source>
</reference>
<evidence type="ECO:0000313" key="2">
    <source>
        <dbReference type="EMBL" id="KAK2098224.1"/>
    </source>
</evidence>
<gene>
    <name evidence="2" type="ORF">P7K49_023675</name>
</gene>
<protein>
    <submittedName>
        <fullName evidence="2">Uncharacterized protein</fullName>
    </submittedName>
</protein>
<feature type="region of interest" description="Disordered" evidence="1">
    <location>
        <begin position="75"/>
        <end position="99"/>
    </location>
</feature>